<evidence type="ECO:0000313" key="7">
    <source>
        <dbReference type="EMBL" id="GAA4405772.1"/>
    </source>
</evidence>
<dbReference type="Proteomes" id="UP001500936">
    <property type="component" value="Unassembled WGS sequence"/>
</dbReference>
<keyword evidence="2 5" id="KW-0812">Transmembrane</keyword>
<reference evidence="8" key="1">
    <citation type="journal article" date="2019" name="Int. J. Syst. Evol. Microbiol.">
        <title>The Global Catalogue of Microorganisms (GCM) 10K type strain sequencing project: providing services to taxonomists for standard genome sequencing and annotation.</title>
        <authorList>
            <consortium name="The Broad Institute Genomics Platform"/>
            <consortium name="The Broad Institute Genome Sequencing Center for Infectious Disease"/>
            <person name="Wu L."/>
            <person name="Ma J."/>
        </authorList>
    </citation>
    <scope>NUCLEOTIDE SEQUENCE [LARGE SCALE GENOMIC DNA]</scope>
    <source>
        <strain evidence="8">JCM 17925</strain>
    </source>
</reference>
<dbReference type="Gene3D" id="1.20.1420.30">
    <property type="entry name" value="NCX, central ion-binding region"/>
    <property type="match status" value="1"/>
</dbReference>
<keyword evidence="8" id="KW-1185">Reference proteome</keyword>
<proteinExistence type="predicted"/>
<feature type="transmembrane region" description="Helical" evidence="5">
    <location>
        <begin position="107"/>
        <end position="129"/>
    </location>
</feature>
<feature type="domain" description="Sodium/calcium exchanger membrane region" evidence="6">
    <location>
        <begin position="8"/>
        <end position="151"/>
    </location>
</feature>
<evidence type="ECO:0000256" key="5">
    <source>
        <dbReference type="SAM" id="Phobius"/>
    </source>
</evidence>
<feature type="transmembrane region" description="Helical" evidence="5">
    <location>
        <begin position="283"/>
        <end position="304"/>
    </location>
</feature>
<feature type="transmembrane region" description="Helical" evidence="5">
    <location>
        <begin position="135"/>
        <end position="154"/>
    </location>
</feature>
<dbReference type="RefSeq" id="WP_345267449.1">
    <property type="nucleotide sequence ID" value="NZ_BAABHB010000004.1"/>
</dbReference>
<feature type="transmembrane region" description="Helical" evidence="5">
    <location>
        <begin position="218"/>
        <end position="241"/>
    </location>
</feature>
<evidence type="ECO:0000259" key="6">
    <source>
        <dbReference type="Pfam" id="PF01699"/>
    </source>
</evidence>
<dbReference type="InterPro" id="IPR004481">
    <property type="entry name" value="K/Na/Ca-exchanger"/>
</dbReference>
<dbReference type="InterPro" id="IPR044880">
    <property type="entry name" value="NCX_ion-bd_dom_sf"/>
</dbReference>
<feature type="transmembrane region" description="Helical" evidence="5">
    <location>
        <begin position="6"/>
        <end position="27"/>
    </location>
</feature>
<organism evidence="7 8">
    <name type="scientific">Nibrella viscosa</name>
    <dbReference type="NCBI Taxonomy" id="1084524"/>
    <lineage>
        <taxon>Bacteria</taxon>
        <taxon>Pseudomonadati</taxon>
        <taxon>Bacteroidota</taxon>
        <taxon>Cytophagia</taxon>
        <taxon>Cytophagales</taxon>
        <taxon>Spirosomataceae</taxon>
        <taxon>Nibrella</taxon>
    </lineage>
</organism>
<evidence type="ECO:0000256" key="2">
    <source>
        <dbReference type="ARBA" id="ARBA00022692"/>
    </source>
</evidence>
<feature type="transmembrane region" description="Helical" evidence="5">
    <location>
        <begin position="77"/>
        <end position="95"/>
    </location>
</feature>
<feature type="transmembrane region" description="Helical" evidence="5">
    <location>
        <begin position="39"/>
        <end position="65"/>
    </location>
</feature>
<dbReference type="EMBL" id="BAABHB010000004">
    <property type="protein sequence ID" value="GAA4405772.1"/>
    <property type="molecule type" value="Genomic_DNA"/>
</dbReference>
<feature type="transmembrane region" description="Helical" evidence="5">
    <location>
        <begin position="311"/>
        <end position="332"/>
    </location>
</feature>
<keyword evidence="4 5" id="KW-0472">Membrane</keyword>
<dbReference type="PANTHER" id="PTHR10846">
    <property type="entry name" value="SODIUM/POTASSIUM/CALCIUM EXCHANGER"/>
    <property type="match status" value="1"/>
</dbReference>
<dbReference type="InterPro" id="IPR004837">
    <property type="entry name" value="NaCa_Exmemb"/>
</dbReference>
<evidence type="ECO:0000256" key="4">
    <source>
        <dbReference type="ARBA" id="ARBA00023136"/>
    </source>
</evidence>
<evidence type="ECO:0000256" key="3">
    <source>
        <dbReference type="ARBA" id="ARBA00022989"/>
    </source>
</evidence>
<evidence type="ECO:0000313" key="8">
    <source>
        <dbReference type="Proteomes" id="UP001500936"/>
    </source>
</evidence>
<feature type="transmembrane region" description="Helical" evidence="5">
    <location>
        <begin position="188"/>
        <end position="206"/>
    </location>
</feature>
<evidence type="ECO:0000256" key="1">
    <source>
        <dbReference type="ARBA" id="ARBA00004141"/>
    </source>
</evidence>
<comment type="subcellular location">
    <subcellularLocation>
        <location evidence="1">Membrane</location>
        <topology evidence="1">Multi-pass membrane protein</topology>
    </subcellularLocation>
</comment>
<accession>A0ABP8KF53</accession>
<dbReference type="PANTHER" id="PTHR10846:SF8">
    <property type="entry name" value="INNER MEMBRANE PROTEIN YRBG"/>
    <property type="match status" value="1"/>
</dbReference>
<comment type="caution">
    <text evidence="7">The sequence shown here is derived from an EMBL/GenBank/DDBJ whole genome shotgun (WGS) entry which is preliminary data.</text>
</comment>
<sequence length="338" mass="36427">MLELTEVIGGFLFCSVIIVFAGSRLSYYGDIIAEQTGLGGAWFGLILMAAVTSLPELITGLSSVIYVGAPDLALGDVYGSCVFNMLILALMDLFIRDKIPAVSKVSVNHALAAALSIILVGSTGFSLLYQEHIPTLGWVSIGSLLSLTIYVMAIRMVQRHEANIQHEQTAAEQITSHPVALKTAITRYIFFALLVVVSAIFLPSFAERLAETTGLQQGFVGTLFLATTTSLPEMVVSISAIRIGAFDIAVGNLFGSNLFNIGILAIDDIAYTKGSIFTEASSVHIVSILATIIMASIAVTGLIFRPQKKRFVLAYGSLLMVITYFFTMYLLYRSNLTP</sequence>
<gene>
    <name evidence="7" type="ORF">GCM10023187_24520</name>
</gene>
<dbReference type="Pfam" id="PF01699">
    <property type="entry name" value="Na_Ca_ex"/>
    <property type="match status" value="2"/>
</dbReference>
<feature type="domain" description="Sodium/calcium exchanger membrane region" evidence="6">
    <location>
        <begin position="189"/>
        <end position="332"/>
    </location>
</feature>
<name>A0ABP8KF53_9BACT</name>
<keyword evidence="3 5" id="KW-1133">Transmembrane helix</keyword>
<feature type="transmembrane region" description="Helical" evidence="5">
    <location>
        <begin position="253"/>
        <end position="271"/>
    </location>
</feature>
<protein>
    <submittedName>
        <fullName evidence="7">Cation transporter</fullName>
    </submittedName>
</protein>